<evidence type="ECO:0000256" key="1">
    <source>
        <dbReference type="ARBA" id="ARBA00004340"/>
    </source>
</evidence>
<comment type="subcellular location">
    <subcellularLocation>
        <location evidence="1">Host cell</location>
    </subcellularLocation>
    <subcellularLocation>
        <location evidence="2">Secreted</location>
    </subcellularLocation>
</comment>
<comment type="caution">
    <text evidence="5">The sequence shown here is derived from an EMBL/GenBank/DDBJ whole genome shotgun (WGS) entry which is preliminary data.</text>
</comment>
<feature type="non-terminal residue" evidence="5">
    <location>
        <position position="366"/>
    </location>
</feature>
<evidence type="ECO:0000259" key="4">
    <source>
        <dbReference type="Pfam" id="PF20147"/>
    </source>
</evidence>
<evidence type="ECO:0000256" key="3">
    <source>
        <dbReference type="ARBA" id="ARBA00022525"/>
    </source>
</evidence>
<dbReference type="InterPro" id="IPR045379">
    <property type="entry name" value="Crinkler_N"/>
</dbReference>
<gene>
    <name evidence="5" type="ORF">DERYTH_LOCUS21003</name>
</gene>
<feature type="domain" description="Crinkler effector protein N-terminal" evidence="4">
    <location>
        <begin position="8"/>
        <end position="59"/>
    </location>
</feature>
<dbReference type="GO" id="GO:0043657">
    <property type="term" value="C:host cell"/>
    <property type="evidence" value="ECO:0007669"/>
    <property type="project" value="UniProtKB-SubCell"/>
</dbReference>
<sequence length="366" mass="42267">MPPKKALLYCLLHGEPVKSCFGIKYDKNTTIDELRKVIWKQEVEGRGHVKPRNLDLYQLLYPTNNVEEKFPAPANDHIHIIIDVPVVAKATLETTEGELSYKWAIEQIANILDRQTKRLKVSLSNMNQTYLDELLNHFNFRRGTSAIIVNSTNKNFDKQFVDNISISLTLVWYDSKSKKDLLNVNIASLPYNISGTTDVLVIDESFYSIYNYHGRIRAGFVLKKTVQDPDINQAIAELIVANIHSNYAVFLVLTDLNNNWVFYWFSNDKTIMMFRATNSSNAFDIIERALTKDSTSMTIDPNFPIGVRINCFHHLENLQGGASENKMESLDLFFNRPKVQFEFELDVANMKDMFDEMTEEEIKDWK</sequence>
<dbReference type="EMBL" id="CAJVPY010025909">
    <property type="protein sequence ID" value="CAG8788931.1"/>
    <property type="molecule type" value="Genomic_DNA"/>
</dbReference>
<accession>A0A9N9JPV4</accession>
<evidence type="ECO:0000313" key="6">
    <source>
        <dbReference type="Proteomes" id="UP000789405"/>
    </source>
</evidence>
<name>A0A9N9JPV4_9GLOM</name>
<organism evidence="5 6">
    <name type="scientific">Dentiscutata erythropus</name>
    <dbReference type="NCBI Taxonomy" id="1348616"/>
    <lineage>
        <taxon>Eukaryota</taxon>
        <taxon>Fungi</taxon>
        <taxon>Fungi incertae sedis</taxon>
        <taxon>Mucoromycota</taxon>
        <taxon>Glomeromycotina</taxon>
        <taxon>Glomeromycetes</taxon>
        <taxon>Diversisporales</taxon>
        <taxon>Gigasporaceae</taxon>
        <taxon>Dentiscutata</taxon>
    </lineage>
</organism>
<evidence type="ECO:0000313" key="5">
    <source>
        <dbReference type="EMBL" id="CAG8788931.1"/>
    </source>
</evidence>
<dbReference type="AlphaFoldDB" id="A0A9N9JPV4"/>
<dbReference type="Pfam" id="PF20147">
    <property type="entry name" value="Crinkler"/>
    <property type="match status" value="1"/>
</dbReference>
<evidence type="ECO:0000256" key="2">
    <source>
        <dbReference type="ARBA" id="ARBA00004613"/>
    </source>
</evidence>
<proteinExistence type="predicted"/>
<dbReference type="Proteomes" id="UP000789405">
    <property type="component" value="Unassembled WGS sequence"/>
</dbReference>
<protein>
    <submittedName>
        <fullName evidence="5">6501_t:CDS:1</fullName>
    </submittedName>
</protein>
<keyword evidence="6" id="KW-1185">Reference proteome</keyword>
<dbReference type="GO" id="GO:0005576">
    <property type="term" value="C:extracellular region"/>
    <property type="evidence" value="ECO:0007669"/>
    <property type="project" value="UniProtKB-SubCell"/>
</dbReference>
<dbReference type="OrthoDB" id="2435285at2759"/>
<keyword evidence="3" id="KW-0964">Secreted</keyword>
<reference evidence="5" key="1">
    <citation type="submission" date="2021-06" db="EMBL/GenBank/DDBJ databases">
        <authorList>
            <person name="Kallberg Y."/>
            <person name="Tangrot J."/>
            <person name="Rosling A."/>
        </authorList>
    </citation>
    <scope>NUCLEOTIDE SEQUENCE</scope>
    <source>
        <strain evidence="5">MA453B</strain>
    </source>
</reference>